<evidence type="ECO:0000313" key="4">
    <source>
        <dbReference type="Proteomes" id="UP000327236"/>
    </source>
</evidence>
<feature type="transmembrane region" description="Helical" evidence="1">
    <location>
        <begin position="86"/>
        <end position="108"/>
    </location>
</feature>
<dbReference type="RefSeq" id="WP_006588021.1">
    <property type="nucleotide sequence ID" value="NZ_CATOUV010000001.1"/>
</dbReference>
<keyword evidence="1" id="KW-1133">Transmembrane helix</keyword>
<gene>
    <name evidence="3" type="ORF">AAC431_04655</name>
    <name evidence="2" type="ORF">F6H94_02780</name>
</gene>
<accession>A0A5N1IDW2</accession>
<feature type="transmembrane region" description="Helical" evidence="1">
    <location>
        <begin position="150"/>
        <end position="173"/>
    </location>
</feature>
<protein>
    <submittedName>
        <fullName evidence="2">Uncharacterized protein</fullName>
    </submittedName>
</protein>
<dbReference type="EMBL" id="VYWW01000008">
    <property type="protein sequence ID" value="KAA9323498.1"/>
    <property type="molecule type" value="Genomic_DNA"/>
</dbReference>
<sequence>MPTKTNKYIRYSLIGVLALSFFAYWLLIAGMKPKYDIIFAVSFQHGLSIYLQNLLYILVFFQVLIARKVSNAIAVRKQTKKVISKLAGLIVVEWLLFWISFLGSYYLFKSHNFFKMGDFKFGLWILLAHMLLMLFLMLSLLLAYRLPFPYFIIILVIAITWSYHLCFEFTLILPKYSKIFDPLYRATHYIYLGICHIFL</sequence>
<evidence type="ECO:0000313" key="5">
    <source>
        <dbReference type="Proteomes" id="UP001385848"/>
    </source>
</evidence>
<dbReference type="GeneID" id="31742428"/>
<reference evidence="2 4" key="1">
    <citation type="submission" date="2019-09" db="EMBL/GenBank/DDBJ databases">
        <title>Draft genome sequence assemblies of isolates from the urinary tract.</title>
        <authorList>
            <person name="Mores C.R."/>
            <person name="Putonti C."/>
            <person name="Wolfe A.J."/>
        </authorList>
    </citation>
    <scope>NUCLEOTIDE SEQUENCE [LARGE SCALE GENOMIC DNA]</scope>
    <source>
        <strain evidence="2 4">UMB246</strain>
    </source>
</reference>
<evidence type="ECO:0000313" key="2">
    <source>
        <dbReference type="EMBL" id="KAA9323498.1"/>
    </source>
</evidence>
<dbReference type="EMBL" id="JBBVUL010000007">
    <property type="protein sequence ID" value="MEL0565214.1"/>
    <property type="molecule type" value="Genomic_DNA"/>
</dbReference>
<dbReference type="KEGG" id="lje:BUE77_01770"/>
<reference evidence="3 5" key="2">
    <citation type="submission" date="2024-04" db="EMBL/GenBank/DDBJ databases">
        <title>Three lactobacilli isolated from voided urine samples from females with type 2 diabetes.</title>
        <authorList>
            <person name="Kula A."/>
            <person name="Stegman N."/>
            <person name="Putonti C."/>
        </authorList>
    </citation>
    <scope>NUCLEOTIDE SEQUENCE [LARGE SCALE GENOMIC DNA]</scope>
    <source>
        <strain evidence="3 5">1855</strain>
    </source>
</reference>
<dbReference type="Proteomes" id="UP000327236">
    <property type="component" value="Unassembled WGS sequence"/>
</dbReference>
<feature type="transmembrane region" description="Helical" evidence="1">
    <location>
        <begin position="123"/>
        <end position="143"/>
    </location>
</feature>
<proteinExistence type="predicted"/>
<feature type="transmembrane region" description="Helical" evidence="1">
    <location>
        <begin position="37"/>
        <end position="65"/>
    </location>
</feature>
<comment type="caution">
    <text evidence="2">The sequence shown here is derived from an EMBL/GenBank/DDBJ whole genome shotgun (WGS) entry which is preliminary data.</text>
</comment>
<organism evidence="2 4">
    <name type="scientific">Lactobacillus jensenii</name>
    <dbReference type="NCBI Taxonomy" id="109790"/>
    <lineage>
        <taxon>Bacteria</taxon>
        <taxon>Bacillati</taxon>
        <taxon>Bacillota</taxon>
        <taxon>Bacilli</taxon>
        <taxon>Lactobacillales</taxon>
        <taxon>Lactobacillaceae</taxon>
        <taxon>Lactobacillus</taxon>
    </lineage>
</organism>
<dbReference type="OrthoDB" id="2298926at2"/>
<dbReference type="Proteomes" id="UP001385848">
    <property type="component" value="Unassembled WGS sequence"/>
</dbReference>
<evidence type="ECO:0000313" key="3">
    <source>
        <dbReference type="EMBL" id="MEL0565214.1"/>
    </source>
</evidence>
<feature type="transmembrane region" description="Helical" evidence="1">
    <location>
        <begin position="12"/>
        <end position="31"/>
    </location>
</feature>
<keyword evidence="5" id="KW-1185">Reference proteome</keyword>
<dbReference type="AlphaFoldDB" id="A0A5N1IDW2"/>
<keyword evidence="1" id="KW-0472">Membrane</keyword>
<keyword evidence="1" id="KW-0812">Transmembrane</keyword>
<evidence type="ECO:0000256" key="1">
    <source>
        <dbReference type="SAM" id="Phobius"/>
    </source>
</evidence>
<name>A0A5N1IDW2_LACJE</name>